<dbReference type="EMBL" id="MN602266">
    <property type="protein sequence ID" value="QGH74647.1"/>
    <property type="molecule type" value="Genomic_DNA"/>
</dbReference>
<proteinExistence type="predicted"/>
<reference evidence="1 2" key="1">
    <citation type="submission" date="2019-10" db="EMBL/GenBank/DDBJ databases">
        <title>Isolation and characterisation of a new family of globally distributed lytic roseophage, the Naomivirus.</title>
        <authorList>
            <person name="Rihtman B."/>
            <person name="Puxty R.J."/>
            <person name="Hapeshi A."/>
            <person name="Zhan Y."/>
            <person name="Michinevski S."/>
            <person name="Waterfield N.R."/>
            <person name="Chen F."/>
            <person name="Millard A.D."/>
            <person name="Scanlan D.J."/>
            <person name="Chen Y."/>
        </authorList>
    </citation>
    <scope>NUCLEOTIDE SEQUENCE [LARGE SCALE GENOMIC DNA]</scope>
</reference>
<evidence type="ECO:0000313" key="2">
    <source>
        <dbReference type="Proteomes" id="UP000594402"/>
    </source>
</evidence>
<keyword evidence="2" id="KW-1185">Reference proteome</keyword>
<dbReference type="Proteomes" id="UP000594402">
    <property type="component" value="Segment"/>
</dbReference>
<evidence type="ECO:0000313" key="1">
    <source>
        <dbReference type="EMBL" id="QGH74647.1"/>
    </source>
</evidence>
<protein>
    <submittedName>
        <fullName evidence="1">Uncharacterized protein</fullName>
    </submittedName>
</protein>
<accession>A0A7S5KPH2</accession>
<organism evidence="1 2">
    <name type="scientific">Bacteriophage DSS3_VP1</name>
    <dbReference type="NCBI Taxonomy" id="2664196"/>
    <lineage>
        <taxon>Viruses</taxon>
        <taxon>Duplodnaviria</taxon>
        <taxon>Heunggongvirae</taxon>
        <taxon>Uroviricota</taxon>
        <taxon>Caudoviricetes</taxon>
        <taxon>Naomviridae</taxon>
        <taxon>Noahvirus</taxon>
        <taxon>Noahvirus arc</taxon>
    </lineage>
</organism>
<gene>
    <name evidence="1" type="ORF">DSS3VP1_00079</name>
</gene>
<name>A0A7S5KPH2_9CAUD</name>
<sequence>MYATHVPIIAMNAKDDSDYFLSVIEFVMATIRRPFYLVKPGVKFSKVQENGLNHACDYLDMFHTCTFDDRLSLEDKIKILMQIDGLNIPKASFVLQLTGHEIGCIDTHNATIMGVDSDALVMRKTAKKYNPEKIWRYIGMCQSTQMGGSQKMWDSWCDFIHQKYPKRFDSGHTVSRYHVEAINAFFERK</sequence>